<proteinExistence type="predicted"/>
<organism evidence="1 2">
    <name type="scientific">Planktothrix tepida PCC 9214</name>
    <dbReference type="NCBI Taxonomy" id="671072"/>
    <lineage>
        <taxon>Bacteria</taxon>
        <taxon>Bacillati</taxon>
        <taxon>Cyanobacteriota</taxon>
        <taxon>Cyanophyceae</taxon>
        <taxon>Oscillatoriophycideae</taxon>
        <taxon>Oscillatoriales</taxon>
        <taxon>Microcoleaceae</taxon>
        <taxon>Planktothrix</taxon>
    </lineage>
</organism>
<dbReference type="PANTHER" id="PTHR35788:SF1">
    <property type="entry name" value="EXPORTED PROTEIN"/>
    <property type="match status" value="1"/>
</dbReference>
<sequence length="258" mass="29968">MKRTSRLVSSNFNLKILFSSDFRRYLKSIQREIIDQLSGQKSKFVQRQILTLEEQQDFKEQIKISQAVKKTSHFENKKHNLATAITQIENRLIQPGKIFSFWHLVGEPHTKNGYREGRSIVNNELKYNIGGGLCQLSGLIYYLILKAGLIPLERNPHSQDIYTEESRFAPLGSDATVVYGYKDLRFQNTLSIPICFRFELLEEEIIGFLCSSETLEEFEIEFQIEAKQGLKKVDTVRWDNTENRFTLIASNCYPSLIE</sequence>
<dbReference type="Pfam" id="PF04294">
    <property type="entry name" value="VanW"/>
    <property type="match status" value="1"/>
</dbReference>
<gene>
    <name evidence="1" type="ORF">PL9214370003</name>
</gene>
<evidence type="ECO:0000313" key="1">
    <source>
        <dbReference type="EMBL" id="CUR31961.1"/>
    </source>
</evidence>
<name>A0A1J1LK49_9CYAN</name>
<dbReference type="PANTHER" id="PTHR35788">
    <property type="entry name" value="EXPORTED PROTEIN-RELATED"/>
    <property type="match status" value="1"/>
</dbReference>
<protein>
    <submittedName>
        <fullName evidence="1">VanW-like protein (Modular protein)</fullName>
    </submittedName>
</protein>
<dbReference type="STRING" id="671072.PL9214370003"/>
<dbReference type="AlphaFoldDB" id="A0A1J1LK49"/>
<dbReference type="InterPro" id="IPR007391">
    <property type="entry name" value="Vancomycin_resist_VanW"/>
</dbReference>
<accession>A0A1J1LK49</accession>
<evidence type="ECO:0000313" key="2">
    <source>
        <dbReference type="Proteomes" id="UP000184315"/>
    </source>
</evidence>
<dbReference type="EMBL" id="CZDF01000141">
    <property type="protein sequence ID" value="CUR31961.1"/>
    <property type="molecule type" value="Genomic_DNA"/>
</dbReference>
<dbReference type="InterPro" id="IPR052913">
    <property type="entry name" value="Glycopeptide_resist_protein"/>
</dbReference>
<dbReference type="RefSeq" id="WP_072718782.1">
    <property type="nucleotide sequence ID" value="NZ_LN889790.1"/>
</dbReference>
<dbReference type="OrthoDB" id="9797191at2"/>
<reference evidence="2" key="1">
    <citation type="submission" date="2015-10" db="EMBL/GenBank/DDBJ databases">
        <authorList>
            <person name="Regsiter A."/>
            <person name="william w."/>
        </authorList>
    </citation>
    <scope>NUCLEOTIDE SEQUENCE [LARGE SCALE GENOMIC DNA]</scope>
</reference>
<keyword evidence="2" id="KW-1185">Reference proteome</keyword>
<dbReference type="Proteomes" id="UP000184315">
    <property type="component" value="Unassembled WGS sequence"/>
</dbReference>